<dbReference type="AlphaFoldDB" id="A0A1M6QIC5"/>
<evidence type="ECO:0000256" key="1">
    <source>
        <dbReference type="ARBA" id="ARBA00001933"/>
    </source>
</evidence>
<reference evidence="9" key="1">
    <citation type="submission" date="2016-11" db="EMBL/GenBank/DDBJ databases">
        <authorList>
            <person name="Varghese N."/>
            <person name="Submissions S."/>
        </authorList>
    </citation>
    <scope>NUCLEOTIDE SEQUENCE [LARGE SCALE GENOMIC DNA]</scope>
    <source>
        <strain evidence="9">DSM 10349</strain>
    </source>
</reference>
<accession>A0A1M6QIC5</accession>
<evidence type="ECO:0000313" key="9">
    <source>
        <dbReference type="Proteomes" id="UP000183997"/>
    </source>
</evidence>
<dbReference type="InterPro" id="IPR015424">
    <property type="entry name" value="PyrdxlP-dep_Trfase"/>
</dbReference>
<dbReference type="GO" id="GO:0031071">
    <property type="term" value="F:cysteine desulfurase activity"/>
    <property type="evidence" value="ECO:0007669"/>
    <property type="project" value="UniProtKB-EC"/>
</dbReference>
<evidence type="ECO:0000256" key="5">
    <source>
        <dbReference type="ARBA" id="ARBA00022898"/>
    </source>
</evidence>
<keyword evidence="4" id="KW-0808">Transferase</keyword>
<keyword evidence="5" id="KW-0663">Pyridoxal phosphate</keyword>
<evidence type="ECO:0000256" key="3">
    <source>
        <dbReference type="ARBA" id="ARBA00012239"/>
    </source>
</evidence>
<comment type="catalytic activity">
    <reaction evidence="6">
        <text>(sulfur carrier)-H + L-cysteine = (sulfur carrier)-SH + L-alanine</text>
        <dbReference type="Rhea" id="RHEA:43892"/>
        <dbReference type="Rhea" id="RHEA-COMP:14737"/>
        <dbReference type="Rhea" id="RHEA-COMP:14739"/>
        <dbReference type="ChEBI" id="CHEBI:29917"/>
        <dbReference type="ChEBI" id="CHEBI:35235"/>
        <dbReference type="ChEBI" id="CHEBI:57972"/>
        <dbReference type="ChEBI" id="CHEBI:64428"/>
        <dbReference type="EC" id="2.8.1.7"/>
    </reaction>
</comment>
<comment type="cofactor">
    <cofactor evidence="1">
        <name>pyridoxal 5'-phosphate</name>
        <dbReference type="ChEBI" id="CHEBI:597326"/>
    </cofactor>
</comment>
<dbReference type="SUPFAM" id="SSF53383">
    <property type="entry name" value="PLP-dependent transferases"/>
    <property type="match status" value="1"/>
</dbReference>
<protein>
    <recommendedName>
        <fullName evidence="3">cysteine desulfurase</fullName>
        <ecNumber evidence="3">2.8.1.7</ecNumber>
    </recommendedName>
</protein>
<sequence>MVYFDSAATSWPKPPEVWQAMEHFIKKVGASPGRAGHRRTVEANQMVDETRELLAELFNIGDHHRIIFTLNATDSLNLAIKGLLRPGDHVVTSSMEHNSVTRPLYTLASYGVEVTKVACDGQGNISVRDIEQAIKPNTKAIVMTHASNVTGTIMPAAEVGQIAAKHNIYFVMDAAQTAGVLDIDVQKLNISVLTFPGHKSLLGPPGTGGIYIREGVPLLTLREGGTGSGSETPTQPEMMPEKYESGTLNGVGVAGLGAGVKFLRRVGMKKIRDQEMNLTKRFLDGAARIQGLQVYGPQNVDDRVAVVSFRMDGYKASQVGERLDKEFDIACRAGLHCAPDAHRTLGTFEEKLIRFSFSYYNQPSEVDFALNALRQIAASRPPAVTTLPVK</sequence>
<dbReference type="PIRSF" id="PIRSF005572">
    <property type="entry name" value="NifS"/>
    <property type="match status" value="1"/>
</dbReference>
<dbReference type="EMBL" id="FRAR01000008">
    <property type="protein sequence ID" value="SHK19870.1"/>
    <property type="molecule type" value="Genomic_DNA"/>
</dbReference>
<dbReference type="NCBIfam" id="TIGR01977">
    <property type="entry name" value="am_tr_V_EF2568"/>
    <property type="match status" value="1"/>
</dbReference>
<organism evidence="8 9">
    <name type="scientific">Desulforamulus aeronauticus DSM 10349</name>
    <dbReference type="NCBI Taxonomy" id="1121421"/>
    <lineage>
        <taxon>Bacteria</taxon>
        <taxon>Bacillati</taxon>
        <taxon>Bacillota</taxon>
        <taxon>Clostridia</taxon>
        <taxon>Eubacteriales</taxon>
        <taxon>Peptococcaceae</taxon>
        <taxon>Desulforamulus</taxon>
    </lineage>
</organism>
<dbReference type="OrthoDB" id="9804366at2"/>
<dbReference type="InterPro" id="IPR010970">
    <property type="entry name" value="Cys_dSase_SufS"/>
</dbReference>
<dbReference type="InterPro" id="IPR016454">
    <property type="entry name" value="Cysteine_dSase"/>
</dbReference>
<dbReference type="PANTHER" id="PTHR43586:SF4">
    <property type="entry name" value="ISOPENICILLIN N EPIMERASE"/>
    <property type="match status" value="1"/>
</dbReference>
<dbReference type="PANTHER" id="PTHR43586">
    <property type="entry name" value="CYSTEINE DESULFURASE"/>
    <property type="match status" value="1"/>
</dbReference>
<dbReference type="Proteomes" id="UP000183997">
    <property type="component" value="Unassembled WGS sequence"/>
</dbReference>
<dbReference type="GO" id="GO:0006534">
    <property type="term" value="P:cysteine metabolic process"/>
    <property type="evidence" value="ECO:0007669"/>
    <property type="project" value="InterPro"/>
</dbReference>
<dbReference type="CDD" id="cd06453">
    <property type="entry name" value="SufS_like"/>
    <property type="match status" value="1"/>
</dbReference>
<keyword evidence="9" id="KW-1185">Reference proteome</keyword>
<dbReference type="InterPro" id="IPR010969">
    <property type="entry name" value="Cys_dSase-rel_unknwn_funct"/>
</dbReference>
<proteinExistence type="inferred from homology"/>
<gene>
    <name evidence="8" type="ORF">SAMN02745123_01066</name>
</gene>
<dbReference type="RefSeq" id="WP_072911505.1">
    <property type="nucleotide sequence ID" value="NZ_FRAR01000008.1"/>
</dbReference>
<dbReference type="InterPro" id="IPR015421">
    <property type="entry name" value="PyrdxlP-dep_Trfase_major"/>
</dbReference>
<evidence type="ECO:0000313" key="8">
    <source>
        <dbReference type="EMBL" id="SHK19870.1"/>
    </source>
</evidence>
<dbReference type="Pfam" id="PF00266">
    <property type="entry name" value="Aminotran_5"/>
    <property type="match status" value="1"/>
</dbReference>
<dbReference type="STRING" id="1121421.SAMN02745123_01066"/>
<dbReference type="InterPro" id="IPR015422">
    <property type="entry name" value="PyrdxlP-dep_Trfase_small"/>
</dbReference>
<dbReference type="InterPro" id="IPR000192">
    <property type="entry name" value="Aminotrans_V_dom"/>
</dbReference>
<evidence type="ECO:0000259" key="7">
    <source>
        <dbReference type="Pfam" id="PF00266"/>
    </source>
</evidence>
<dbReference type="GO" id="GO:0030170">
    <property type="term" value="F:pyridoxal phosphate binding"/>
    <property type="evidence" value="ECO:0007669"/>
    <property type="project" value="InterPro"/>
</dbReference>
<evidence type="ECO:0000256" key="6">
    <source>
        <dbReference type="ARBA" id="ARBA00050776"/>
    </source>
</evidence>
<name>A0A1M6QIC5_9FIRM</name>
<dbReference type="Gene3D" id="3.40.640.10">
    <property type="entry name" value="Type I PLP-dependent aspartate aminotransferase-like (Major domain)"/>
    <property type="match status" value="1"/>
</dbReference>
<comment type="similarity">
    <text evidence="2">Belongs to the class-V pyridoxal-phosphate-dependent aminotransferase family. Csd subfamily.</text>
</comment>
<evidence type="ECO:0000256" key="4">
    <source>
        <dbReference type="ARBA" id="ARBA00022679"/>
    </source>
</evidence>
<feature type="domain" description="Aminotransferase class V" evidence="7">
    <location>
        <begin position="2"/>
        <end position="367"/>
    </location>
</feature>
<dbReference type="EC" id="2.8.1.7" evidence="3"/>
<evidence type="ECO:0000256" key="2">
    <source>
        <dbReference type="ARBA" id="ARBA00010447"/>
    </source>
</evidence>
<dbReference type="Gene3D" id="3.90.1150.10">
    <property type="entry name" value="Aspartate Aminotransferase, domain 1"/>
    <property type="match status" value="1"/>
</dbReference>